<dbReference type="GO" id="GO:1990116">
    <property type="term" value="P:ribosome-associated ubiquitin-dependent protein catabolic process"/>
    <property type="evidence" value="ECO:0007669"/>
    <property type="project" value="EnsemblFungi"/>
</dbReference>
<name>A0A2P7YY71_9ASCO</name>
<dbReference type="GeneID" id="36563975"/>
<dbReference type="GO" id="GO:0072344">
    <property type="term" value="P:rescue of stalled ribosome"/>
    <property type="evidence" value="ECO:0007669"/>
    <property type="project" value="EnsemblFungi"/>
</dbReference>
<dbReference type="InterPro" id="IPR009349">
    <property type="entry name" value="TRIP4/RQT4_C2HC5_Znf"/>
</dbReference>
<feature type="compositionally biased region" description="Low complexity" evidence="2">
    <location>
        <begin position="92"/>
        <end position="105"/>
    </location>
</feature>
<feature type="region of interest" description="Disordered" evidence="2">
    <location>
        <begin position="246"/>
        <end position="265"/>
    </location>
</feature>
<sequence length="507" mass="57562">MAYERLYSYAVNAIADILPIDKDQCKEMVTYALSLPSDHELESHFLDFLGPSDDTFSLIHEFKRLKKEDEKKMEDEARLAEIREEKARERAAANNKNGKNAWNKAPEQKPASGSRLKNNKTSVMTSELADSKPSNKLSPAAAKKTKKKNLDNLKDIEAALNDLEVERASAEIDHSNSAIRRQCNCMATRHPLFEVAPNCLNCGKIICSKEGLQPCSFCGRELLSAKEKNEIVKILRSEKELLDAKKEKPADKAIQSQPSHIKPKKGIKVSVGTGENLWKAQEAALKKADEERKKLNKLKEEDEQKQRELADQIKELEHYEKTKDVNPDLLMAQERLDTLLNFQATGAERTRIIDNAADFEMPLQSSGSMWLSPVERALQLKKQQKQQRKHEEQKKQRTGRTKKVVEMVIKDGKVKMVEKHVEADTTEDDDEIKDLQEEIQQEKIDQELALAKNTWDYENDAQKWKKPVYVSSGSSMTETTAQALPKHSKVQFGEGLDNDELVVAIPS</sequence>
<dbReference type="VEuPathDB" id="FungiDB:C7M61_000582"/>
<gene>
    <name evidence="4" type="ORF">C7M61_000582</name>
</gene>
<keyword evidence="5" id="KW-1185">Reference proteome</keyword>
<keyword evidence="1" id="KW-0175">Coiled coil</keyword>
<dbReference type="GO" id="GO:0005634">
    <property type="term" value="C:nucleus"/>
    <property type="evidence" value="ECO:0007669"/>
    <property type="project" value="InterPro"/>
</dbReference>
<dbReference type="AlphaFoldDB" id="A0A2P7YY71"/>
<dbReference type="RefSeq" id="XP_024715617.1">
    <property type="nucleotide sequence ID" value="XM_024856018.1"/>
</dbReference>
<dbReference type="PANTHER" id="PTHR12963">
    <property type="entry name" value="THYROID RECEPTOR INTERACTING PROTEIN RELATED"/>
    <property type="match status" value="1"/>
</dbReference>
<feature type="coiled-coil region" evidence="1">
    <location>
        <begin position="425"/>
        <end position="452"/>
    </location>
</feature>
<evidence type="ECO:0000256" key="1">
    <source>
        <dbReference type="SAM" id="Coils"/>
    </source>
</evidence>
<reference evidence="4 5" key="1">
    <citation type="submission" date="2018-03" db="EMBL/GenBank/DDBJ databases">
        <title>Candida pseudohaemulonii genome assembly and annotation.</title>
        <authorList>
            <person name="Munoz J.F."/>
            <person name="Gade L.G."/>
            <person name="Chow N.A."/>
            <person name="Litvintseva A.P."/>
            <person name="Loparev V.N."/>
            <person name="Cuomo C.A."/>
        </authorList>
    </citation>
    <scope>NUCLEOTIDE SEQUENCE [LARGE SCALE GENOMIC DNA]</scope>
    <source>
        <strain evidence="4 5">B12108</strain>
    </source>
</reference>
<evidence type="ECO:0000259" key="3">
    <source>
        <dbReference type="Pfam" id="PF06221"/>
    </source>
</evidence>
<dbReference type="GO" id="GO:0070530">
    <property type="term" value="F:K63-linked polyubiquitin modification-dependent protein binding"/>
    <property type="evidence" value="ECO:0007669"/>
    <property type="project" value="EnsemblFungi"/>
</dbReference>
<dbReference type="PANTHER" id="PTHR12963:SF4">
    <property type="entry name" value="ACTIVATING SIGNAL COINTEGRATOR 1"/>
    <property type="match status" value="1"/>
</dbReference>
<comment type="caution">
    <text evidence="4">The sequence shown here is derived from an EMBL/GenBank/DDBJ whole genome shotgun (WGS) entry which is preliminary data.</text>
</comment>
<dbReference type="GO" id="GO:0180022">
    <property type="term" value="C:RQC-trigger complex"/>
    <property type="evidence" value="ECO:0007669"/>
    <property type="project" value="InterPro"/>
</dbReference>
<dbReference type="InterPro" id="IPR039128">
    <property type="entry name" value="TRIP4-like"/>
</dbReference>
<dbReference type="STRING" id="418784.A0A2P7YY71"/>
<dbReference type="GO" id="GO:0045893">
    <property type="term" value="P:positive regulation of DNA-templated transcription"/>
    <property type="evidence" value="ECO:0007669"/>
    <property type="project" value="TreeGrafter"/>
</dbReference>
<dbReference type="GO" id="GO:0022626">
    <property type="term" value="C:cytosolic ribosome"/>
    <property type="evidence" value="ECO:0007669"/>
    <property type="project" value="EnsemblFungi"/>
</dbReference>
<feature type="domain" description="TRIP4/RQT4 C2HC5-type zinc finger" evidence="3">
    <location>
        <begin position="180"/>
        <end position="232"/>
    </location>
</feature>
<evidence type="ECO:0000313" key="5">
    <source>
        <dbReference type="Proteomes" id="UP000241107"/>
    </source>
</evidence>
<dbReference type="Pfam" id="PF06221">
    <property type="entry name" value="zf-C2HC5"/>
    <property type="match status" value="1"/>
</dbReference>
<evidence type="ECO:0000313" key="4">
    <source>
        <dbReference type="EMBL" id="PSK40918.1"/>
    </source>
</evidence>
<organism evidence="4 5">
    <name type="scientific">Candidozyma pseudohaemuli</name>
    <dbReference type="NCBI Taxonomy" id="418784"/>
    <lineage>
        <taxon>Eukaryota</taxon>
        <taxon>Fungi</taxon>
        <taxon>Dikarya</taxon>
        <taxon>Ascomycota</taxon>
        <taxon>Saccharomycotina</taxon>
        <taxon>Pichiomycetes</taxon>
        <taxon>Metschnikowiaceae</taxon>
        <taxon>Candidozyma</taxon>
    </lineage>
</organism>
<protein>
    <recommendedName>
        <fullName evidence="3">TRIP4/RQT4 C2HC5-type zinc finger domain-containing protein</fullName>
    </recommendedName>
</protein>
<dbReference type="EMBL" id="PYFQ01000001">
    <property type="protein sequence ID" value="PSK40918.1"/>
    <property type="molecule type" value="Genomic_DNA"/>
</dbReference>
<dbReference type="OrthoDB" id="338816at2759"/>
<evidence type="ECO:0000256" key="2">
    <source>
        <dbReference type="SAM" id="MobiDB-lite"/>
    </source>
</evidence>
<feature type="compositionally biased region" description="Polar residues" evidence="2">
    <location>
        <begin position="115"/>
        <end position="125"/>
    </location>
</feature>
<dbReference type="GO" id="GO:0008270">
    <property type="term" value="F:zinc ion binding"/>
    <property type="evidence" value="ECO:0007669"/>
    <property type="project" value="InterPro"/>
</dbReference>
<feature type="region of interest" description="Disordered" evidence="2">
    <location>
        <begin position="88"/>
        <end position="147"/>
    </location>
</feature>
<accession>A0A2P7YY71</accession>
<dbReference type="Proteomes" id="UP000241107">
    <property type="component" value="Unassembled WGS sequence"/>
</dbReference>
<feature type="region of interest" description="Disordered" evidence="2">
    <location>
        <begin position="380"/>
        <end position="401"/>
    </location>
</feature>
<proteinExistence type="predicted"/>
<feature type="coiled-coil region" evidence="1">
    <location>
        <begin position="278"/>
        <end position="322"/>
    </location>
</feature>